<evidence type="ECO:0000313" key="5">
    <source>
        <dbReference type="Proteomes" id="UP000094527"/>
    </source>
</evidence>
<keyword evidence="1 2" id="KW-0193">Cuticle</keyword>
<dbReference type="PROSITE" id="PS00233">
    <property type="entry name" value="CHIT_BIND_RR_1"/>
    <property type="match status" value="1"/>
</dbReference>
<evidence type="ECO:0000256" key="1">
    <source>
        <dbReference type="ARBA" id="ARBA00022460"/>
    </source>
</evidence>
<dbReference type="InterPro" id="IPR031311">
    <property type="entry name" value="CHIT_BIND_RR_consensus"/>
</dbReference>
<dbReference type="EMBL" id="LJIJ01000906">
    <property type="protein sequence ID" value="ODM93826.1"/>
    <property type="molecule type" value="Genomic_DNA"/>
</dbReference>
<organism evidence="4 5">
    <name type="scientific">Orchesella cincta</name>
    <name type="common">Springtail</name>
    <name type="synonym">Podura cincta</name>
    <dbReference type="NCBI Taxonomy" id="48709"/>
    <lineage>
        <taxon>Eukaryota</taxon>
        <taxon>Metazoa</taxon>
        <taxon>Ecdysozoa</taxon>
        <taxon>Arthropoda</taxon>
        <taxon>Hexapoda</taxon>
        <taxon>Collembola</taxon>
        <taxon>Entomobryomorpha</taxon>
        <taxon>Entomobryoidea</taxon>
        <taxon>Orchesellidae</taxon>
        <taxon>Orchesellinae</taxon>
        <taxon>Orchesella</taxon>
    </lineage>
</organism>
<reference evidence="4 5" key="1">
    <citation type="journal article" date="2016" name="Genome Biol. Evol.">
        <title>Gene Family Evolution Reflects Adaptation to Soil Environmental Stressors in the Genome of the Collembolan Orchesella cincta.</title>
        <authorList>
            <person name="Faddeeva-Vakhrusheva A."/>
            <person name="Derks M.F."/>
            <person name="Anvar S.Y."/>
            <person name="Agamennone V."/>
            <person name="Suring W."/>
            <person name="Smit S."/>
            <person name="van Straalen N.M."/>
            <person name="Roelofs D."/>
        </authorList>
    </citation>
    <scope>NUCLEOTIDE SEQUENCE [LARGE SCALE GENOMIC DNA]</scope>
    <source>
        <tissue evidence="4">Mixed pool</tissue>
    </source>
</reference>
<dbReference type="Pfam" id="PF00379">
    <property type="entry name" value="Chitin_bind_4"/>
    <property type="match status" value="1"/>
</dbReference>
<dbReference type="OrthoDB" id="10586329at2759"/>
<evidence type="ECO:0000256" key="2">
    <source>
        <dbReference type="PROSITE-ProRule" id="PRU00497"/>
    </source>
</evidence>
<sequence length="157" mass="17297">MALYKFILLAILLVGVCDAGFKAKRSPKPADSAPKKEDWTPVSTPQEFTVMVDDNINKADQFRHETWKPGGIIEGEYASPTRDGKWLKVNYRADKEGFHVLSSKVVSESELNQPAGGAASDHQAKIETHVNGKDIAYTVKEDDLKKAKQDSSKHAGL</sequence>
<dbReference type="AlphaFoldDB" id="A0A1D2MLA9"/>
<dbReference type="OMA" id="DNIQGAN"/>
<dbReference type="PROSITE" id="PS51155">
    <property type="entry name" value="CHIT_BIND_RR_2"/>
    <property type="match status" value="1"/>
</dbReference>
<proteinExistence type="predicted"/>
<feature type="signal peptide" evidence="3">
    <location>
        <begin position="1"/>
        <end position="19"/>
    </location>
</feature>
<comment type="caution">
    <text evidence="4">The sequence shown here is derived from an EMBL/GenBank/DDBJ whole genome shotgun (WGS) entry which is preliminary data.</text>
</comment>
<dbReference type="Proteomes" id="UP000094527">
    <property type="component" value="Unassembled WGS sequence"/>
</dbReference>
<name>A0A1D2MLA9_ORCCI</name>
<accession>A0A1D2MLA9</accession>
<evidence type="ECO:0000313" key="4">
    <source>
        <dbReference type="EMBL" id="ODM93826.1"/>
    </source>
</evidence>
<feature type="chain" id="PRO_5008904211" evidence="3">
    <location>
        <begin position="20"/>
        <end position="157"/>
    </location>
</feature>
<dbReference type="InterPro" id="IPR000618">
    <property type="entry name" value="Insect_cuticle"/>
</dbReference>
<keyword evidence="5" id="KW-1185">Reference proteome</keyword>
<dbReference type="GO" id="GO:0042302">
    <property type="term" value="F:structural constituent of cuticle"/>
    <property type="evidence" value="ECO:0007669"/>
    <property type="project" value="UniProtKB-UniRule"/>
</dbReference>
<protein>
    <submittedName>
        <fullName evidence="4">Uncharacterized protein</fullName>
    </submittedName>
</protein>
<evidence type="ECO:0000256" key="3">
    <source>
        <dbReference type="SAM" id="SignalP"/>
    </source>
</evidence>
<gene>
    <name evidence="4" type="ORF">Ocin01_12856</name>
</gene>
<keyword evidence="3" id="KW-0732">Signal</keyword>